<dbReference type="GO" id="GO:0004355">
    <property type="term" value="F:glutamate synthase (NADPH) activity"/>
    <property type="evidence" value="ECO:0007669"/>
    <property type="project" value="UniProtKB-EC"/>
</dbReference>
<evidence type="ECO:0000313" key="2">
    <source>
        <dbReference type="EMBL" id="KMW60022.1"/>
    </source>
</evidence>
<comment type="caution">
    <text evidence="2">The sequence shown here is derived from an EMBL/GenBank/DDBJ whole genome shotgun (WGS) entry which is preliminary data.</text>
</comment>
<dbReference type="STRING" id="1675527.AIOL_000172"/>
<dbReference type="SUPFAM" id="SSF51294">
    <property type="entry name" value="Hedgehog/intein (Hint) domain"/>
    <property type="match status" value="1"/>
</dbReference>
<keyword evidence="2" id="KW-0560">Oxidoreductase</keyword>
<dbReference type="Proteomes" id="UP000037178">
    <property type="component" value="Unassembled WGS sequence"/>
</dbReference>
<dbReference type="GO" id="GO:0016539">
    <property type="term" value="P:intein-mediated protein splicing"/>
    <property type="evidence" value="ECO:0007669"/>
    <property type="project" value="InterPro"/>
</dbReference>
<evidence type="ECO:0000313" key="3">
    <source>
        <dbReference type="Proteomes" id="UP000037178"/>
    </source>
</evidence>
<dbReference type="CDD" id="cd00081">
    <property type="entry name" value="Hint"/>
    <property type="match status" value="1"/>
</dbReference>
<evidence type="ECO:0000259" key="1">
    <source>
        <dbReference type="SMART" id="SM00306"/>
    </source>
</evidence>
<dbReference type="SMART" id="SM00306">
    <property type="entry name" value="HintN"/>
    <property type="match status" value="1"/>
</dbReference>
<feature type="domain" description="Hint" evidence="1">
    <location>
        <begin position="156"/>
        <end position="259"/>
    </location>
</feature>
<gene>
    <name evidence="2" type="ORF">AIOL_000172</name>
</gene>
<sequence length="351" mass="38876">MTTGFHGTFVISWTQTELDGRDAAPVSALAVGATWRWHGEATRVDGPGNILVLQQSEEVAELRRHAARSVQRLVQVAFDRSDYERLPDPDSPLLDRGFSVTDGVRNFTATLVEVPDRLPLLMFLGAVPPAGVDLWLTHLTEQMLHPNRSGDTAPSLICFTPDTKIATPDGQVRVRDLQEDDHVLTKDDGPQPIRWIGARRVSGARLFAMPELRPIRIRTGAVLPGVPDEDLLVSPEHRMLVQGEEARDLFGTDEVLVKARDLINDTTILRDHSVREVHYVHLLFDRHQILFANGQESESFHPASTDLEAMDPNHRAALENRLPGLSPDGSSFGAFARRSLSSAETAILLHS</sequence>
<dbReference type="AlphaFoldDB" id="A0A0J9EB74"/>
<dbReference type="EMBL" id="LFTY01000001">
    <property type="protein sequence ID" value="KMW60022.1"/>
    <property type="molecule type" value="Genomic_DNA"/>
</dbReference>
<dbReference type="InterPro" id="IPR006141">
    <property type="entry name" value="Intein_N"/>
</dbReference>
<dbReference type="OrthoDB" id="6305173at2"/>
<accession>A0A0J9EB74</accession>
<name>A0A0J9EB74_9RHOB</name>
<proteinExistence type="predicted"/>
<protein>
    <submittedName>
        <fullName evidence="2">Glutamate synthase [NADPH] large chain</fullName>
        <ecNumber evidence="2">1.4.1.13</ecNumber>
    </submittedName>
</protein>
<dbReference type="EC" id="1.4.1.13" evidence="2"/>
<dbReference type="PROSITE" id="PS50817">
    <property type="entry name" value="INTEIN_N_TER"/>
    <property type="match status" value="1"/>
</dbReference>
<dbReference type="InterPro" id="IPR036844">
    <property type="entry name" value="Hint_dom_sf"/>
</dbReference>
<dbReference type="RefSeq" id="WP_049641154.1">
    <property type="nucleotide sequence ID" value="NZ_LFTY01000001.1"/>
</dbReference>
<reference evidence="2 3" key="1">
    <citation type="submission" date="2015-06" db="EMBL/GenBank/DDBJ databases">
        <title>Draft genome sequence of an Alphaproteobacteria species associated to the Mediterranean sponge Oscarella lobularis.</title>
        <authorList>
            <person name="Jourda C."/>
            <person name="Santini S."/>
            <person name="Claverie J.-M."/>
        </authorList>
    </citation>
    <scope>NUCLEOTIDE SEQUENCE [LARGE SCALE GENOMIC DNA]</scope>
    <source>
        <strain evidence="2">IGS</strain>
    </source>
</reference>
<dbReference type="InterPro" id="IPR003587">
    <property type="entry name" value="Hint_dom_N"/>
</dbReference>
<dbReference type="Pfam" id="PF13403">
    <property type="entry name" value="Hint_2"/>
    <property type="match status" value="1"/>
</dbReference>
<dbReference type="InterPro" id="IPR028992">
    <property type="entry name" value="Hedgehog/Intein_dom"/>
</dbReference>
<keyword evidence="3" id="KW-1185">Reference proteome</keyword>
<dbReference type="Gene3D" id="2.170.16.10">
    <property type="entry name" value="Hedgehog/Intein (Hint) domain"/>
    <property type="match status" value="1"/>
</dbReference>
<organism evidence="2 3">
    <name type="scientific">Candidatus Rhodobacter oscarellae</name>
    <dbReference type="NCBI Taxonomy" id="1675527"/>
    <lineage>
        <taxon>Bacteria</taxon>
        <taxon>Pseudomonadati</taxon>
        <taxon>Pseudomonadota</taxon>
        <taxon>Alphaproteobacteria</taxon>
        <taxon>Rhodobacterales</taxon>
        <taxon>Rhodobacter group</taxon>
        <taxon>Rhodobacter</taxon>
    </lineage>
</organism>
<dbReference type="PATRIC" id="fig|1675527.3.peg.208"/>